<evidence type="ECO:0000313" key="14">
    <source>
        <dbReference type="EMBL" id="KAG8445792.1"/>
    </source>
</evidence>
<keyword evidence="10 13" id="KW-0503">Monooxygenase</keyword>
<keyword evidence="6" id="KW-0256">Endoplasmic reticulum</keyword>
<evidence type="ECO:0000256" key="13">
    <source>
        <dbReference type="RuleBase" id="RU000461"/>
    </source>
</evidence>
<comment type="caution">
    <text evidence="14">The sequence shown here is derived from an EMBL/GenBank/DDBJ whole genome shotgun (WGS) entry which is preliminary data.</text>
</comment>
<evidence type="ECO:0000256" key="8">
    <source>
        <dbReference type="ARBA" id="ARBA00023002"/>
    </source>
</evidence>
<dbReference type="GO" id="GO:0016712">
    <property type="term" value="F:oxidoreductase activity, acting on paired donors, with incorporation or reduction of molecular oxygen, reduced flavin or flavoprotein as one donor, and incorporation of one atom of oxygen"/>
    <property type="evidence" value="ECO:0007669"/>
    <property type="project" value="TreeGrafter"/>
</dbReference>
<dbReference type="EMBL" id="JAACNH010000004">
    <property type="protein sequence ID" value="KAG8445792.1"/>
    <property type="molecule type" value="Genomic_DNA"/>
</dbReference>
<dbReference type="InterPro" id="IPR036396">
    <property type="entry name" value="Cyt_P450_sf"/>
</dbReference>
<dbReference type="PANTHER" id="PTHR24300">
    <property type="entry name" value="CYTOCHROME P450 508A4-RELATED"/>
    <property type="match status" value="1"/>
</dbReference>
<dbReference type="GO" id="GO:0020037">
    <property type="term" value="F:heme binding"/>
    <property type="evidence" value="ECO:0007669"/>
    <property type="project" value="InterPro"/>
</dbReference>
<keyword evidence="15" id="KW-1185">Reference proteome</keyword>
<dbReference type="InterPro" id="IPR050182">
    <property type="entry name" value="Cytochrome_P450_fam2"/>
</dbReference>
<feature type="non-terminal residue" evidence="14">
    <location>
        <position position="442"/>
    </location>
</feature>
<dbReference type="PANTHER" id="PTHR24300:SF302">
    <property type="entry name" value="CYTOCHROME P450"/>
    <property type="match status" value="1"/>
</dbReference>
<dbReference type="GO" id="GO:0046222">
    <property type="term" value="P:aflatoxin metabolic process"/>
    <property type="evidence" value="ECO:0007669"/>
    <property type="project" value="UniProtKB-ARBA"/>
</dbReference>
<evidence type="ECO:0000256" key="11">
    <source>
        <dbReference type="ARBA" id="ARBA00023136"/>
    </source>
</evidence>
<evidence type="ECO:0000313" key="15">
    <source>
        <dbReference type="Proteomes" id="UP000812440"/>
    </source>
</evidence>
<dbReference type="FunFam" id="1.10.630.10:FF:000010">
    <property type="entry name" value="cytochrome P450 2W1 isoform X2"/>
    <property type="match status" value="1"/>
</dbReference>
<dbReference type="SUPFAM" id="SSF48264">
    <property type="entry name" value="Cytochrome P450"/>
    <property type="match status" value="1"/>
</dbReference>
<dbReference type="InterPro" id="IPR002401">
    <property type="entry name" value="Cyt_P450_E_grp-I"/>
</dbReference>
<gene>
    <name evidence="14" type="ORF">GDO86_010542</name>
</gene>
<evidence type="ECO:0000256" key="3">
    <source>
        <dbReference type="ARBA" id="ARBA00010617"/>
    </source>
</evidence>
<dbReference type="Proteomes" id="UP000812440">
    <property type="component" value="Chromosome 5"/>
</dbReference>
<evidence type="ECO:0000256" key="7">
    <source>
        <dbReference type="ARBA" id="ARBA00022848"/>
    </source>
</evidence>
<dbReference type="GO" id="GO:0006805">
    <property type="term" value="P:xenobiotic metabolic process"/>
    <property type="evidence" value="ECO:0007669"/>
    <property type="project" value="TreeGrafter"/>
</dbReference>
<dbReference type="InterPro" id="IPR017972">
    <property type="entry name" value="Cyt_P450_CS"/>
</dbReference>
<evidence type="ECO:0000256" key="12">
    <source>
        <dbReference type="PIRSR" id="PIRSR602401-1"/>
    </source>
</evidence>
<dbReference type="GO" id="GO:0006082">
    <property type="term" value="P:organic acid metabolic process"/>
    <property type="evidence" value="ECO:0007669"/>
    <property type="project" value="TreeGrafter"/>
</dbReference>
<dbReference type="PROSITE" id="PS00086">
    <property type="entry name" value="CYTOCHROME_P450"/>
    <property type="match status" value="1"/>
</dbReference>
<comment type="similarity">
    <text evidence="3 13">Belongs to the cytochrome P450 family.</text>
</comment>
<proteinExistence type="inferred from homology"/>
<dbReference type="Gene3D" id="1.10.630.10">
    <property type="entry name" value="Cytochrome P450"/>
    <property type="match status" value="1"/>
</dbReference>
<name>A0A8T2JNG6_9PIPI</name>
<evidence type="ECO:0000256" key="2">
    <source>
        <dbReference type="ARBA" id="ARBA00004524"/>
    </source>
</evidence>
<evidence type="ECO:0000256" key="9">
    <source>
        <dbReference type="ARBA" id="ARBA00023004"/>
    </source>
</evidence>
<keyword evidence="7" id="KW-0492">Microsome</keyword>
<evidence type="ECO:0000256" key="1">
    <source>
        <dbReference type="ARBA" id="ARBA00001971"/>
    </source>
</evidence>
<evidence type="ECO:0000256" key="6">
    <source>
        <dbReference type="ARBA" id="ARBA00022824"/>
    </source>
</evidence>
<dbReference type="GO" id="GO:0005506">
    <property type="term" value="F:iron ion binding"/>
    <property type="evidence" value="ECO:0007669"/>
    <property type="project" value="InterPro"/>
</dbReference>
<comment type="subcellular location">
    <subcellularLocation>
        <location evidence="2">Microsome membrane</location>
    </subcellularLocation>
</comment>
<dbReference type="OrthoDB" id="2789670at2759"/>
<dbReference type="AlphaFoldDB" id="A0A8T2JNG6"/>
<protein>
    <submittedName>
        <fullName evidence="14">Uncharacterized protein</fullName>
    </submittedName>
</protein>
<keyword evidence="8 13" id="KW-0560">Oxidoreductase</keyword>
<sequence>LSKKYGSVFTVHLGTQRTVVLCGYETVKDALVNHGEDFSARPEIPIFHDLTGGHGIVFSNGENWKVTRRFTLSTFRNFGMGKKLIENRINEECDFLLEKFKSYNGLEFENTIVINSAVANIIMSILLGHRFDYEDPTFHTLIHFLNENIRLVVCPMVMVYNTFPSLMRWLPGSHKSLPCKAVKVQDIFKNIIIKLKAELDINNQKNLIDAFLVKQIKEEKNNNGSHFHNDNLTILVFNMFIAGTITTSNTLLWGLHFMIRFPEIQQNVQKEIDKMIGSSPPRLEHRKLMPYTNAVIHEIQRFANVVPLNLPRSTSRDVSFKGYFLPKGTFVIPLLASVLNDKEHFERPNTFYPQHFLDPDGNFVKNKALKPFSIGKRSCIGENLARTALFLFFTRLLQNFTFMSNQNTNLDPMSFTGSSDPPLLNNICAFPRTETSTTIFNE</sequence>
<keyword evidence="5 12" id="KW-0479">Metal-binding</keyword>
<dbReference type="PRINTS" id="PR00385">
    <property type="entry name" value="P450"/>
</dbReference>
<dbReference type="InterPro" id="IPR001128">
    <property type="entry name" value="Cyt_P450"/>
</dbReference>
<dbReference type="PRINTS" id="PR00463">
    <property type="entry name" value="EP450I"/>
</dbReference>
<dbReference type="Pfam" id="PF00067">
    <property type="entry name" value="p450"/>
    <property type="match status" value="1"/>
</dbReference>
<dbReference type="GO" id="GO:0005737">
    <property type="term" value="C:cytoplasm"/>
    <property type="evidence" value="ECO:0007669"/>
    <property type="project" value="TreeGrafter"/>
</dbReference>
<evidence type="ECO:0000256" key="5">
    <source>
        <dbReference type="ARBA" id="ARBA00022723"/>
    </source>
</evidence>
<feature type="binding site" description="axial binding residue" evidence="12">
    <location>
        <position position="379"/>
    </location>
    <ligand>
        <name>heme</name>
        <dbReference type="ChEBI" id="CHEBI:30413"/>
    </ligand>
    <ligandPart>
        <name>Fe</name>
        <dbReference type="ChEBI" id="CHEBI:18248"/>
    </ligandPart>
</feature>
<evidence type="ECO:0000256" key="4">
    <source>
        <dbReference type="ARBA" id="ARBA00022617"/>
    </source>
</evidence>
<organism evidence="14 15">
    <name type="scientific">Hymenochirus boettgeri</name>
    <name type="common">Congo dwarf clawed frog</name>
    <dbReference type="NCBI Taxonomy" id="247094"/>
    <lineage>
        <taxon>Eukaryota</taxon>
        <taxon>Metazoa</taxon>
        <taxon>Chordata</taxon>
        <taxon>Craniata</taxon>
        <taxon>Vertebrata</taxon>
        <taxon>Euteleostomi</taxon>
        <taxon>Amphibia</taxon>
        <taxon>Batrachia</taxon>
        <taxon>Anura</taxon>
        <taxon>Pipoidea</taxon>
        <taxon>Pipidae</taxon>
        <taxon>Pipinae</taxon>
        <taxon>Hymenochirus</taxon>
    </lineage>
</organism>
<reference evidence="14" key="1">
    <citation type="thesis" date="2020" institute="ProQuest LLC" country="789 East Eisenhower Parkway, Ann Arbor, MI, USA">
        <title>Comparative Genomics and Chromosome Evolution.</title>
        <authorList>
            <person name="Mudd A.B."/>
        </authorList>
    </citation>
    <scope>NUCLEOTIDE SEQUENCE</scope>
    <source>
        <strain evidence="14">Female2</strain>
        <tissue evidence="14">Blood</tissue>
    </source>
</reference>
<comment type="cofactor">
    <cofactor evidence="1 12">
        <name>heme</name>
        <dbReference type="ChEBI" id="CHEBI:30413"/>
    </cofactor>
</comment>
<keyword evidence="9 12" id="KW-0408">Iron</keyword>
<keyword evidence="11" id="KW-0472">Membrane</keyword>
<accession>A0A8T2JNG6</accession>
<evidence type="ECO:0000256" key="10">
    <source>
        <dbReference type="ARBA" id="ARBA00023033"/>
    </source>
</evidence>
<keyword evidence="4 12" id="KW-0349">Heme</keyword>